<keyword evidence="4" id="KW-1185">Reference proteome</keyword>
<dbReference type="SUPFAM" id="SSF101898">
    <property type="entry name" value="NHL repeat"/>
    <property type="match status" value="1"/>
</dbReference>
<dbReference type="AlphaFoldDB" id="A0A1T4LMU3"/>
<dbReference type="PANTHER" id="PTHR24104:SF48">
    <property type="entry name" value="PROTEIN WECH"/>
    <property type="match status" value="1"/>
</dbReference>
<organism evidence="3 4">
    <name type="scientific">Carboxydocella sporoproducens DSM 16521</name>
    <dbReference type="NCBI Taxonomy" id="1121270"/>
    <lineage>
        <taxon>Bacteria</taxon>
        <taxon>Bacillati</taxon>
        <taxon>Bacillota</taxon>
        <taxon>Clostridia</taxon>
        <taxon>Eubacteriales</taxon>
        <taxon>Clostridiales Family XVI. Incertae Sedis</taxon>
        <taxon>Carboxydocella</taxon>
    </lineage>
</organism>
<reference evidence="4" key="1">
    <citation type="submission" date="2017-02" db="EMBL/GenBank/DDBJ databases">
        <authorList>
            <person name="Varghese N."/>
            <person name="Submissions S."/>
        </authorList>
    </citation>
    <scope>NUCLEOTIDE SEQUENCE [LARGE SCALE GENOMIC DNA]</scope>
    <source>
        <strain evidence="4">DSM 16521</strain>
    </source>
</reference>
<dbReference type="InterPro" id="IPR050952">
    <property type="entry name" value="TRIM-NHL_E3_ligases"/>
</dbReference>
<dbReference type="PROSITE" id="PS51125">
    <property type="entry name" value="NHL"/>
    <property type="match status" value="2"/>
</dbReference>
<dbReference type="PANTHER" id="PTHR24104">
    <property type="entry name" value="E3 UBIQUITIN-PROTEIN LIGASE NHLRC1-RELATED"/>
    <property type="match status" value="1"/>
</dbReference>
<feature type="repeat" description="NHL" evidence="2">
    <location>
        <begin position="181"/>
        <end position="221"/>
    </location>
</feature>
<keyword evidence="1" id="KW-0677">Repeat</keyword>
<dbReference type="EMBL" id="FUXM01000002">
    <property type="protein sequence ID" value="SJZ55828.1"/>
    <property type="molecule type" value="Genomic_DNA"/>
</dbReference>
<evidence type="ECO:0000313" key="4">
    <source>
        <dbReference type="Proteomes" id="UP000189933"/>
    </source>
</evidence>
<sequence length="312" mass="35185">MDKKKFKQLSLASLIILLLVFAYFYWQKTDPLETIPVGDISEPPKYVLSMYGDKKYSLEQPLGITVYDNEVFVSDSDAGRVLVFDQNGKLLRIIGEKDKKLRNPYGLAIHAGKLYVADGGLARISIFTVQGDFKGYWLPKEENRINVPATIYVDDNRIVISDLVRSGIYVFDHQGNLKLAFGGKGTEKGFLNKPHGFVINERGEFIVADSNNNRVQIFDNKGKFIKILGENESNKGEILTPRGITQDEQGNIYVVSGLENRVYVFDKNGKFRFNFNETANGDTLGLPSGIAYSGRKVYVTEYANKRVSVFKY</sequence>
<evidence type="ECO:0000256" key="1">
    <source>
        <dbReference type="ARBA" id="ARBA00022737"/>
    </source>
</evidence>
<dbReference type="RefSeq" id="WP_078664374.1">
    <property type="nucleotide sequence ID" value="NZ_FUXM01000002.1"/>
</dbReference>
<feature type="repeat" description="NHL" evidence="2">
    <location>
        <begin position="225"/>
        <end position="268"/>
    </location>
</feature>
<proteinExistence type="predicted"/>
<dbReference type="GO" id="GO:0008270">
    <property type="term" value="F:zinc ion binding"/>
    <property type="evidence" value="ECO:0007669"/>
    <property type="project" value="UniProtKB-KW"/>
</dbReference>
<evidence type="ECO:0000313" key="3">
    <source>
        <dbReference type="EMBL" id="SJZ55828.1"/>
    </source>
</evidence>
<dbReference type="Pfam" id="PF01436">
    <property type="entry name" value="NHL"/>
    <property type="match status" value="1"/>
</dbReference>
<accession>A0A1T4LMU3</accession>
<evidence type="ECO:0000256" key="2">
    <source>
        <dbReference type="PROSITE-ProRule" id="PRU00504"/>
    </source>
</evidence>
<name>A0A1T4LMU3_9FIRM</name>
<dbReference type="Proteomes" id="UP000189933">
    <property type="component" value="Unassembled WGS sequence"/>
</dbReference>
<protein>
    <submittedName>
        <fullName evidence="3">NHL repeat-containing protein</fullName>
    </submittedName>
</protein>
<dbReference type="Gene3D" id="2.120.10.30">
    <property type="entry name" value="TolB, C-terminal domain"/>
    <property type="match status" value="2"/>
</dbReference>
<dbReference type="InterPro" id="IPR001258">
    <property type="entry name" value="NHL_repeat"/>
</dbReference>
<dbReference type="InterPro" id="IPR011042">
    <property type="entry name" value="6-blade_b-propeller_TolB-like"/>
</dbReference>
<gene>
    <name evidence="3" type="ORF">SAMN02745885_00214</name>
</gene>
<dbReference type="OrthoDB" id="9799230at2"/>